<dbReference type="Pfam" id="PF00933">
    <property type="entry name" value="Glyco_hydro_3"/>
    <property type="match status" value="1"/>
</dbReference>
<evidence type="ECO:0000259" key="4">
    <source>
        <dbReference type="SMART" id="SM01217"/>
    </source>
</evidence>
<dbReference type="EMBL" id="JAMZFW010000014">
    <property type="protein sequence ID" value="MCP1102782.1"/>
    <property type="molecule type" value="Genomic_DNA"/>
</dbReference>
<comment type="caution">
    <text evidence="5">The sequence shown here is derived from an EMBL/GenBank/DDBJ whole genome shotgun (WGS) entry which is preliminary data.</text>
</comment>
<name>A0ABT1ECU2_9FIRM</name>
<dbReference type="Gene3D" id="2.60.40.10">
    <property type="entry name" value="Immunoglobulins"/>
    <property type="match status" value="1"/>
</dbReference>
<dbReference type="GO" id="GO:0016787">
    <property type="term" value="F:hydrolase activity"/>
    <property type="evidence" value="ECO:0007669"/>
    <property type="project" value="UniProtKB-KW"/>
</dbReference>
<dbReference type="InterPro" id="IPR036962">
    <property type="entry name" value="Glyco_hydro_3_N_sf"/>
</dbReference>
<keyword evidence="2 5" id="KW-0378">Hydrolase</keyword>
<dbReference type="Gene3D" id="3.40.50.1700">
    <property type="entry name" value="Glycoside hydrolase family 3 C-terminal domain"/>
    <property type="match status" value="1"/>
</dbReference>
<feature type="transmembrane region" description="Helical" evidence="3">
    <location>
        <begin position="20"/>
        <end position="41"/>
    </location>
</feature>
<keyword evidence="3" id="KW-0812">Transmembrane</keyword>
<dbReference type="Proteomes" id="UP001523566">
    <property type="component" value="Unassembled WGS sequence"/>
</dbReference>
<evidence type="ECO:0000313" key="6">
    <source>
        <dbReference type="Proteomes" id="UP001523566"/>
    </source>
</evidence>
<feature type="transmembrane region" description="Helical" evidence="3">
    <location>
        <begin position="53"/>
        <end position="72"/>
    </location>
</feature>
<dbReference type="SUPFAM" id="SSF52279">
    <property type="entry name" value="Beta-D-glucan exohydrolase, C-terminal domain"/>
    <property type="match status" value="1"/>
</dbReference>
<dbReference type="PANTHER" id="PTHR42715:SF10">
    <property type="entry name" value="BETA-GLUCOSIDASE"/>
    <property type="match status" value="1"/>
</dbReference>
<sequence>MLAINMEDVLKVVKTCIPYLIGFGIVLVLALIVIIVCRKVAVVKRKAIRSSAGIAILLAFVTTVNLICFGPMSSLISLSTGNGTITQEASDEATALGEEIGNEGIVLLKNENKNLPLADSAALNVFGWASTNPCYGGTGSGSLSDAYETTSLLDGLKEAGIETNQELSDFYVDYRADRPEVGMWAQDWTLPEPPQDQYSDELIENAKGFSEDAMVVITRVGGEGADLPTDLSQVTFESNSSDYEDFPEGSHFLELTQSEKDMIELVCANFDNVTLVYNGANAMELGFVDEYEQIKSAIWCPGAGQSGFRALGNILSGEVNPSGKTSDIFVKDLFNTPTSNNFGHFAYDNMEEFKVTNKDFVTQEEYDVYPNFINYVEGIYVGYRFYETASDEGFINYDDHVQYPFGYGLSYTTFEQEMSEITVSGDELSFDVTVKNTGDVSGKDVVEVYSNPPYTNGGIEKSTANLVAFEKTNELEPGDSETISITINKEDLASYDSEDAKAYVLEEGDYKISVRGDSHRILDEKTVSEKETIVYDEDNKRSTDEVVATNAFDHVAGDVTYLSRADKFANYEEATAAPESFSITEEAKATFINNANYNPEDYNNEEDAMPTTGAGNDITLAELRGADYEDERWETLLDNLTIKEMDTMIAIAGYQTSAADSVGKVGTIDCDGPASINNNFTGTGSIGFPSAVMIASTWNKEIAERFGESIGTMADDMGVSGWYAPAMNTHRSAFAGRNFEYYSEDGVLAGEIAAKAVQGAKSKGVYAYLKHYALNDQETDRNNMLVTWANEQSIREIYLKPFEEAVKKGEAQAIMSAFNYIGTEWAGGSDALLNQTLRNEWGFKGFVLTDYFGVYGYMNADQGIRNGNDAMLVAYDTETNHVKDTKSATSVNAMRQSCKNIMYTVVNSRAYEDGNLSTGLMSWQIAAIVIDVILGALMILLAVLTVKKYKGRANNEAKRDNQ</sequence>
<accession>A0ABT1ECU2</accession>
<dbReference type="PRINTS" id="PR00133">
    <property type="entry name" value="GLHYDRLASE3"/>
</dbReference>
<dbReference type="Pfam" id="PF01915">
    <property type="entry name" value="Glyco_hydro_3_C"/>
    <property type="match status" value="1"/>
</dbReference>
<dbReference type="InterPro" id="IPR017853">
    <property type="entry name" value="GH"/>
</dbReference>
<dbReference type="Pfam" id="PF14310">
    <property type="entry name" value="Fn3-like"/>
    <property type="match status" value="1"/>
</dbReference>
<dbReference type="SUPFAM" id="SSF51445">
    <property type="entry name" value="(Trans)glycosidases"/>
    <property type="match status" value="1"/>
</dbReference>
<evidence type="ECO:0000256" key="3">
    <source>
        <dbReference type="SAM" id="Phobius"/>
    </source>
</evidence>
<dbReference type="InterPro" id="IPR036881">
    <property type="entry name" value="Glyco_hydro_3_C_sf"/>
</dbReference>
<keyword evidence="3" id="KW-0472">Membrane</keyword>
<dbReference type="InterPro" id="IPR026891">
    <property type="entry name" value="Fn3-like"/>
</dbReference>
<keyword evidence="6" id="KW-1185">Reference proteome</keyword>
<keyword evidence="3" id="KW-1133">Transmembrane helix</keyword>
<gene>
    <name evidence="5" type="ORF">NK125_10170</name>
</gene>
<evidence type="ECO:0000313" key="5">
    <source>
        <dbReference type="EMBL" id="MCP1102782.1"/>
    </source>
</evidence>
<dbReference type="InterPro" id="IPR001764">
    <property type="entry name" value="Glyco_hydro_3_N"/>
</dbReference>
<feature type="transmembrane region" description="Helical" evidence="3">
    <location>
        <begin position="923"/>
        <end position="944"/>
    </location>
</feature>
<dbReference type="Gene3D" id="3.20.20.300">
    <property type="entry name" value="Glycoside hydrolase, family 3, N-terminal domain"/>
    <property type="match status" value="1"/>
</dbReference>
<dbReference type="PANTHER" id="PTHR42715">
    <property type="entry name" value="BETA-GLUCOSIDASE"/>
    <property type="match status" value="1"/>
</dbReference>
<dbReference type="InterPro" id="IPR013783">
    <property type="entry name" value="Ig-like_fold"/>
</dbReference>
<feature type="domain" description="Fibronectin type III-like" evidence="4">
    <location>
        <begin position="444"/>
        <end position="518"/>
    </location>
</feature>
<dbReference type="SMART" id="SM01217">
    <property type="entry name" value="Fn3_like"/>
    <property type="match status" value="1"/>
</dbReference>
<dbReference type="InterPro" id="IPR050288">
    <property type="entry name" value="Cellulose_deg_GH3"/>
</dbReference>
<proteinExistence type="inferred from homology"/>
<reference evidence="5 6" key="1">
    <citation type="journal article" date="2022" name="Genome Biol. Evol.">
        <title>Host diet, physiology and behaviors set the stage for Lachnospiraceae cladogenesis.</title>
        <authorList>
            <person name="Vera-Ponce De Leon A."/>
            <person name="Schneider M."/>
            <person name="Jahnes B.C."/>
            <person name="Sadowski V."/>
            <person name="Camuy-Velez L.A."/>
            <person name="Duan J."/>
            <person name="Sabree Z.L."/>
        </authorList>
    </citation>
    <scope>NUCLEOTIDE SEQUENCE [LARGE SCALE GENOMIC DNA]</scope>
    <source>
        <strain evidence="5 6">PAL113</strain>
    </source>
</reference>
<comment type="similarity">
    <text evidence="1">Belongs to the glycosyl hydrolase 3 family.</text>
</comment>
<evidence type="ECO:0000256" key="1">
    <source>
        <dbReference type="ARBA" id="ARBA00005336"/>
    </source>
</evidence>
<dbReference type="RefSeq" id="WP_262066569.1">
    <property type="nucleotide sequence ID" value="NZ_JAMXOD010000014.1"/>
</dbReference>
<dbReference type="InterPro" id="IPR002772">
    <property type="entry name" value="Glyco_hydro_3_C"/>
</dbReference>
<protein>
    <submittedName>
        <fullName evidence="5">Glycoside hydrolase family 3 C-terminal domain-containing protein</fullName>
    </submittedName>
</protein>
<evidence type="ECO:0000256" key="2">
    <source>
        <dbReference type="ARBA" id="ARBA00022801"/>
    </source>
</evidence>
<organism evidence="5 6">
    <name type="scientific">Aequitasia blattaphilus</name>
    <dbReference type="NCBI Taxonomy" id="2949332"/>
    <lineage>
        <taxon>Bacteria</taxon>
        <taxon>Bacillati</taxon>
        <taxon>Bacillota</taxon>
        <taxon>Clostridia</taxon>
        <taxon>Lachnospirales</taxon>
        <taxon>Lachnospiraceae</taxon>
        <taxon>Aequitasia</taxon>
    </lineage>
</organism>